<protein>
    <submittedName>
        <fullName evidence="2">Uncharacterized protein</fullName>
    </submittedName>
</protein>
<reference evidence="2 3" key="1">
    <citation type="journal article" date="2016" name="Front. Microbiol.">
        <title>Genome and transcriptome sequences reveal the specific parasitism of the nematophagous Purpureocillium lilacinum 36-1.</title>
        <authorList>
            <person name="Xie J."/>
            <person name="Li S."/>
            <person name="Mo C."/>
            <person name="Xiao X."/>
            <person name="Peng D."/>
            <person name="Wang G."/>
            <person name="Xiao Y."/>
        </authorList>
    </citation>
    <scope>NUCLEOTIDE SEQUENCE [LARGE SCALE GENOMIC DNA]</scope>
    <source>
        <strain evidence="2 3">36-1</strain>
    </source>
</reference>
<gene>
    <name evidence="2" type="ORF">PCL_00702</name>
</gene>
<dbReference type="AlphaFoldDB" id="A0A2U3E5J6"/>
<sequence length="183" mass="19473">MPSALQVVAGCLMGGPNATPTAETKASQTKRPSRIALPPERVAVCGRRRSYAYATRDGRGAEKIPTKRFTRPASQQAWTDGLPSNGLAAVRHGRRLSVSARHSLHIAQTTRRRITDSSAATDQELRLNEEIDCEDGRSALGCNPGVTSHRHQVSSHQPACPDGTTAAGRLCYGGGKTTQGDTS</sequence>
<evidence type="ECO:0000256" key="1">
    <source>
        <dbReference type="SAM" id="MobiDB-lite"/>
    </source>
</evidence>
<organism evidence="2 3">
    <name type="scientific">Purpureocillium lilacinum</name>
    <name type="common">Paecilomyces lilacinus</name>
    <dbReference type="NCBI Taxonomy" id="33203"/>
    <lineage>
        <taxon>Eukaryota</taxon>
        <taxon>Fungi</taxon>
        <taxon>Dikarya</taxon>
        <taxon>Ascomycota</taxon>
        <taxon>Pezizomycotina</taxon>
        <taxon>Sordariomycetes</taxon>
        <taxon>Hypocreomycetidae</taxon>
        <taxon>Hypocreales</taxon>
        <taxon>Ophiocordycipitaceae</taxon>
        <taxon>Purpureocillium</taxon>
    </lineage>
</organism>
<evidence type="ECO:0000313" key="2">
    <source>
        <dbReference type="EMBL" id="PWI69790.1"/>
    </source>
</evidence>
<dbReference type="Proteomes" id="UP000245956">
    <property type="component" value="Unassembled WGS sequence"/>
</dbReference>
<name>A0A2U3E5J6_PURLI</name>
<feature type="compositionally biased region" description="Polar residues" evidence="1">
    <location>
        <begin position="18"/>
        <end position="30"/>
    </location>
</feature>
<evidence type="ECO:0000313" key="3">
    <source>
        <dbReference type="Proteomes" id="UP000245956"/>
    </source>
</evidence>
<proteinExistence type="predicted"/>
<feature type="region of interest" description="Disordered" evidence="1">
    <location>
        <begin position="14"/>
        <end position="37"/>
    </location>
</feature>
<comment type="caution">
    <text evidence="2">The sequence shown here is derived from an EMBL/GenBank/DDBJ whole genome shotgun (WGS) entry which is preliminary data.</text>
</comment>
<dbReference type="EMBL" id="LCWV01000011">
    <property type="protein sequence ID" value="PWI69790.1"/>
    <property type="molecule type" value="Genomic_DNA"/>
</dbReference>
<accession>A0A2U3E5J6</accession>
<feature type="region of interest" description="Disordered" evidence="1">
    <location>
        <begin position="144"/>
        <end position="183"/>
    </location>
</feature>